<dbReference type="InterPro" id="IPR029055">
    <property type="entry name" value="Ntn_hydrolases_N"/>
</dbReference>
<reference evidence="4" key="1">
    <citation type="submission" date="2025-08" db="UniProtKB">
        <authorList>
            <consortium name="Ensembl"/>
        </authorList>
    </citation>
    <scope>IDENTIFICATION</scope>
</reference>
<dbReference type="Gene3D" id="3.60.20.10">
    <property type="entry name" value="Glutamine Phosphoribosylpyrophosphate, subunit 1, domain 1"/>
    <property type="match status" value="1"/>
</dbReference>
<organism evidence="4 5">
    <name type="scientific">Anser cygnoides</name>
    <name type="common">Swan goose</name>
    <dbReference type="NCBI Taxonomy" id="8845"/>
    <lineage>
        <taxon>Eukaryota</taxon>
        <taxon>Metazoa</taxon>
        <taxon>Chordata</taxon>
        <taxon>Craniata</taxon>
        <taxon>Vertebrata</taxon>
        <taxon>Euteleostomi</taxon>
        <taxon>Archelosauria</taxon>
        <taxon>Archosauria</taxon>
        <taxon>Dinosauria</taxon>
        <taxon>Saurischia</taxon>
        <taxon>Theropoda</taxon>
        <taxon>Coelurosauria</taxon>
        <taxon>Aves</taxon>
        <taxon>Neognathae</taxon>
        <taxon>Galloanserae</taxon>
        <taxon>Anseriformes</taxon>
        <taxon>Anatidae</taxon>
        <taxon>Anserinae</taxon>
        <taxon>Anser</taxon>
    </lineage>
</organism>
<feature type="compositionally biased region" description="Low complexity" evidence="3">
    <location>
        <begin position="79"/>
        <end position="88"/>
    </location>
</feature>
<name>A0A8B9DWK6_ANSCY</name>
<keyword evidence="5" id="KW-1185">Reference proteome</keyword>
<proteinExistence type="inferred from homology"/>
<dbReference type="GO" id="GO:0019773">
    <property type="term" value="C:proteasome core complex, alpha-subunit complex"/>
    <property type="evidence" value="ECO:0007669"/>
    <property type="project" value="UniProtKB-UniRule"/>
</dbReference>
<evidence type="ECO:0000313" key="4">
    <source>
        <dbReference type="Ensembl" id="ENSACDP00005012441.1"/>
    </source>
</evidence>
<dbReference type="Proteomes" id="UP000694521">
    <property type="component" value="Unplaced"/>
</dbReference>
<dbReference type="PROSITE" id="PS51475">
    <property type="entry name" value="PROTEASOME_ALPHA_2"/>
    <property type="match status" value="1"/>
</dbReference>
<keyword evidence="1 2" id="KW-0647">Proteasome</keyword>
<dbReference type="Pfam" id="PF00227">
    <property type="entry name" value="Proteasome"/>
    <property type="match status" value="1"/>
</dbReference>
<accession>A0A8B9DWK6</accession>
<protein>
    <submittedName>
        <fullName evidence="4">Proteasome 20S subunit alpha 5</fullName>
    </submittedName>
</protein>
<sequence>MPGPLLAAAFRTLGGPTELSLPNMSREERETSQMATLPTIWVMAAREPSQGLISSSRAPCSEQGAASCCRLLRGLLQSPQRGASQPSPQQGPTPSPPRGLAAPPGRPRMRPRELIRTWGGWEAWEMPAARPSQRAPLERERCRPAPRQRRFPPLLPAPRRAAASRGAPRGLREVGGGQSALQVGEELTRAFPLLPGCAMSGLIADAKTLIDKARVETQNHWFTYNETMTVESVTQAVSNLALQFGEEDADPGAMSRPFGVALLFGGVDEKGPQLFHMDPSGTFVQCDARAIGSASEGAQSSLQEVYHKSMTLKEAIKSSLVILKQVMEEKLNATNIEGLTVLGRALNVLRNRIGVKYERNVLRIKSLPPWSLG</sequence>
<comment type="similarity">
    <text evidence="2">Belongs to the peptidase T1A family.</text>
</comment>
<dbReference type="Ensembl" id="ENSACDT00005015002.1">
    <property type="protein sequence ID" value="ENSACDP00005012441.1"/>
    <property type="gene ID" value="ENSACDG00005009168.1"/>
</dbReference>
<dbReference type="PANTHER" id="PTHR11599">
    <property type="entry name" value="PROTEASOME SUBUNIT ALPHA/BETA"/>
    <property type="match status" value="1"/>
</dbReference>
<evidence type="ECO:0000256" key="1">
    <source>
        <dbReference type="ARBA" id="ARBA00022942"/>
    </source>
</evidence>
<feature type="region of interest" description="Disordered" evidence="3">
    <location>
        <begin position="128"/>
        <end position="154"/>
    </location>
</feature>
<dbReference type="GO" id="GO:0051603">
    <property type="term" value="P:proteolysis involved in protein catabolic process"/>
    <property type="evidence" value="ECO:0007669"/>
    <property type="project" value="InterPro"/>
</dbReference>
<evidence type="ECO:0000313" key="5">
    <source>
        <dbReference type="Proteomes" id="UP000694521"/>
    </source>
</evidence>
<dbReference type="InterPro" id="IPR023332">
    <property type="entry name" value="Proteasome_alpha-type"/>
</dbReference>
<reference evidence="4" key="2">
    <citation type="submission" date="2025-09" db="UniProtKB">
        <authorList>
            <consortium name="Ensembl"/>
        </authorList>
    </citation>
    <scope>IDENTIFICATION</scope>
</reference>
<dbReference type="AlphaFoldDB" id="A0A8B9DWK6"/>
<feature type="region of interest" description="Disordered" evidence="3">
    <location>
        <begin position="79"/>
        <end position="111"/>
    </location>
</feature>
<dbReference type="InterPro" id="IPR050115">
    <property type="entry name" value="Proteasome_alpha"/>
</dbReference>
<dbReference type="InterPro" id="IPR001353">
    <property type="entry name" value="Proteasome_sua/b"/>
</dbReference>
<evidence type="ECO:0000256" key="3">
    <source>
        <dbReference type="SAM" id="MobiDB-lite"/>
    </source>
</evidence>
<dbReference type="SUPFAM" id="SSF56235">
    <property type="entry name" value="N-terminal nucleophile aminohydrolases (Ntn hydrolases)"/>
    <property type="match status" value="1"/>
</dbReference>
<evidence type="ECO:0000256" key="2">
    <source>
        <dbReference type="PROSITE-ProRule" id="PRU00808"/>
    </source>
</evidence>